<evidence type="ECO:0000256" key="8">
    <source>
        <dbReference type="ARBA" id="ARBA00022801"/>
    </source>
</evidence>
<evidence type="ECO:0000256" key="9">
    <source>
        <dbReference type="ARBA" id="ARBA00022840"/>
    </source>
</evidence>
<feature type="binding site" evidence="11">
    <location>
        <position position="348"/>
    </location>
    <ligand>
        <name>ATP</name>
        <dbReference type="ChEBI" id="CHEBI:30616"/>
    </ligand>
</feature>
<protein>
    <recommendedName>
        <fullName evidence="11">Isocitrate dehydrogenase kinase/phosphatase</fullName>
        <shortName evidence="11">IDH kinase/phosphatase</shortName>
        <shortName evidence="11">IDHK/P</shortName>
        <ecNumber evidence="11">2.7.11.5</ecNumber>
        <ecNumber evidence="11">3.1.3.-</ecNumber>
    </recommendedName>
</protein>
<evidence type="ECO:0000313" key="14">
    <source>
        <dbReference type="EMBL" id="MBB6094743.1"/>
    </source>
</evidence>
<keyword evidence="3 11" id="KW-0723">Serine/threonine-protein kinase</keyword>
<keyword evidence="2 11" id="KW-0963">Cytoplasm</keyword>
<dbReference type="GO" id="GO:0006006">
    <property type="term" value="P:glucose metabolic process"/>
    <property type="evidence" value="ECO:0007669"/>
    <property type="project" value="InterPro"/>
</dbReference>
<dbReference type="NCBIfam" id="NF002804">
    <property type="entry name" value="PRK02946.1"/>
    <property type="match status" value="1"/>
</dbReference>
<evidence type="ECO:0000259" key="12">
    <source>
        <dbReference type="Pfam" id="PF06315"/>
    </source>
</evidence>
<accession>A0A841HPP6</accession>
<dbReference type="GO" id="GO:0006099">
    <property type="term" value="P:tricarboxylic acid cycle"/>
    <property type="evidence" value="ECO:0007669"/>
    <property type="project" value="UniProtKB-UniRule"/>
</dbReference>
<gene>
    <name evidence="11" type="primary">aceK</name>
    <name evidence="14" type="ORF">HNQ60_003630</name>
</gene>
<comment type="subcellular location">
    <subcellularLocation>
        <location evidence="11">Cytoplasm</location>
    </subcellularLocation>
</comment>
<keyword evidence="8 11" id="KW-0378">Hydrolase</keyword>
<comment type="function">
    <text evidence="11">Bifunctional enzyme which can phosphorylate or dephosphorylate isocitrate dehydrogenase (IDH) on a specific serine residue. This is a regulatory mechanism which enables bacteria to bypass the Krebs cycle via the glyoxylate shunt in response to the source of carbon. When bacteria are grown on glucose, IDH is fully active and unphosphorylated, but when grown on acetate or ethanol, the activity of IDH declines drastically concomitant with its phosphorylation.</text>
</comment>
<dbReference type="GO" id="GO:0006097">
    <property type="term" value="P:glyoxylate cycle"/>
    <property type="evidence" value="ECO:0007669"/>
    <property type="project" value="UniProtKB-UniRule"/>
</dbReference>
<evidence type="ECO:0000256" key="2">
    <source>
        <dbReference type="ARBA" id="ARBA00022490"/>
    </source>
</evidence>
<dbReference type="PANTHER" id="PTHR39559">
    <property type="match status" value="1"/>
</dbReference>
<evidence type="ECO:0000259" key="13">
    <source>
        <dbReference type="Pfam" id="PF20423"/>
    </source>
</evidence>
<sequence>MSAAIPPLPRDALVEECAATLVEAFANYNAEFRAITRRAPQRFEARDWRGSQRDAVERIELYEKCISRAVSHMLTRLGEDVAERSLWASVKRRFTELIEAFPDREFDKTFFNSVTRQTFGTVGVDAAVEFVALDLDPISEIRHQIDTNVYVNRGSLELLFEEILADFRFRTPYLDFDRSVRIITNEVRAQCEADSDAARPPLEVEKIELIRVPFYQMTRAYIVGRISGKGWRLPFVLSFKNSESGVLIDAVMMDESSVSILFSFTRSYFHADLPHVGQAVVFLKTILPRKPISELYTVLGRAKQGKTERYRELFRHLQQSTDQFMHAPGDKGLVMICFTLPSYDVVFKIIRDRFAYPKNVLREEVLQKYEMVFKHDRAGRLVDAQEFKRLKFPRARFADALIEELRNEAANTVHFEDGEIVIDHIYIERRMTPLNLYIRNASREEAERAVLDYGQCIRDLAVTNIFAGDLLLKNFGVTRHGRVIFYDYDELCAISDCRFRDIPQAAHDEDEMRAEAWYHVNDNDVFPETFMQFLGFDPHLKAVFLKVHGEILTADWWRGIQQRIAEGDVMEVLPYHRHRVRVFSSV</sequence>
<dbReference type="EC" id="3.1.3.-" evidence="11"/>
<keyword evidence="15" id="KW-1185">Reference proteome</keyword>
<dbReference type="GO" id="GO:0008772">
    <property type="term" value="F:[isocitrate dehydrogenase (NADP+)] kinase activity"/>
    <property type="evidence" value="ECO:0007669"/>
    <property type="project" value="UniProtKB-UniRule"/>
</dbReference>
<dbReference type="GO" id="GO:0005524">
    <property type="term" value="F:ATP binding"/>
    <property type="evidence" value="ECO:0007669"/>
    <property type="project" value="UniProtKB-UniRule"/>
</dbReference>
<dbReference type="PANTHER" id="PTHR39559:SF1">
    <property type="entry name" value="ISOCITRATE DEHYDROGENASE KINASE_PHOSPHATASE"/>
    <property type="match status" value="1"/>
</dbReference>
<evidence type="ECO:0000256" key="3">
    <source>
        <dbReference type="ARBA" id="ARBA00022527"/>
    </source>
</evidence>
<dbReference type="HAMAP" id="MF_00747">
    <property type="entry name" value="AceK"/>
    <property type="match status" value="1"/>
</dbReference>
<evidence type="ECO:0000256" key="5">
    <source>
        <dbReference type="ARBA" id="ARBA00022679"/>
    </source>
</evidence>
<dbReference type="Pfam" id="PF06315">
    <property type="entry name" value="AceK_kinase"/>
    <property type="match status" value="1"/>
</dbReference>
<dbReference type="Pfam" id="PF20423">
    <property type="entry name" value="AceK_regulatory"/>
    <property type="match status" value="1"/>
</dbReference>
<comment type="caution">
    <text evidence="14">The sequence shown here is derived from an EMBL/GenBank/DDBJ whole genome shotgun (WGS) entry which is preliminary data.</text>
</comment>
<dbReference type="EMBL" id="JACHHZ010000004">
    <property type="protein sequence ID" value="MBB6094743.1"/>
    <property type="molecule type" value="Genomic_DNA"/>
</dbReference>
<dbReference type="RefSeq" id="WP_184334146.1">
    <property type="nucleotide sequence ID" value="NZ_JACHHZ010000004.1"/>
</dbReference>
<evidence type="ECO:0000256" key="4">
    <source>
        <dbReference type="ARBA" id="ARBA00022532"/>
    </source>
</evidence>
<dbReference type="PIRSF" id="PIRSF000719">
    <property type="entry name" value="AceK"/>
    <property type="match status" value="1"/>
</dbReference>
<evidence type="ECO:0000313" key="15">
    <source>
        <dbReference type="Proteomes" id="UP000588068"/>
    </source>
</evidence>
<evidence type="ECO:0000256" key="6">
    <source>
        <dbReference type="ARBA" id="ARBA00022741"/>
    </source>
</evidence>
<dbReference type="GO" id="GO:0005737">
    <property type="term" value="C:cytoplasm"/>
    <property type="evidence" value="ECO:0007669"/>
    <property type="project" value="UniProtKB-SubCell"/>
</dbReference>
<keyword evidence="4 11" id="KW-0816">Tricarboxylic acid cycle</keyword>
<name>A0A841HPP6_9GAMM</name>
<dbReference type="GO" id="GO:0004721">
    <property type="term" value="F:phosphoprotein phosphatase activity"/>
    <property type="evidence" value="ECO:0007669"/>
    <property type="project" value="UniProtKB-KW"/>
</dbReference>
<reference evidence="14 15" key="1">
    <citation type="submission" date="2020-08" db="EMBL/GenBank/DDBJ databases">
        <title>Genomic Encyclopedia of Type Strains, Phase IV (KMG-IV): sequencing the most valuable type-strain genomes for metagenomic binning, comparative biology and taxonomic classification.</title>
        <authorList>
            <person name="Goeker M."/>
        </authorList>
    </citation>
    <scope>NUCLEOTIDE SEQUENCE [LARGE SCALE GENOMIC DNA]</scope>
    <source>
        <strain evidence="14 15">DSM 26723</strain>
    </source>
</reference>
<keyword evidence="5 11" id="KW-0808">Transferase</keyword>
<feature type="active site" evidence="11">
    <location>
        <position position="383"/>
    </location>
</feature>
<comment type="catalytic activity">
    <reaction evidence="11">
        <text>L-seryl-[isocitrate dehydrogenase] + ATP = O-phospho-L-seryl-[isocitrate dehydrogenase] + ADP + H(+)</text>
        <dbReference type="Rhea" id="RHEA:43540"/>
        <dbReference type="Rhea" id="RHEA-COMP:10605"/>
        <dbReference type="Rhea" id="RHEA-COMP:10606"/>
        <dbReference type="ChEBI" id="CHEBI:15378"/>
        <dbReference type="ChEBI" id="CHEBI:29999"/>
        <dbReference type="ChEBI" id="CHEBI:30616"/>
        <dbReference type="ChEBI" id="CHEBI:83421"/>
        <dbReference type="ChEBI" id="CHEBI:456216"/>
        <dbReference type="EC" id="2.7.11.5"/>
    </reaction>
</comment>
<feature type="domain" description="Isocitrate dehydrogenase kinase/phosphatase (AceK) kinase" evidence="12">
    <location>
        <begin position="322"/>
        <end position="576"/>
    </location>
</feature>
<evidence type="ECO:0000256" key="1">
    <source>
        <dbReference type="ARBA" id="ARBA00022435"/>
    </source>
</evidence>
<dbReference type="GO" id="GO:0004674">
    <property type="term" value="F:protein serine/threonine kinase activity"/>
    <property type="evidence" value="ECO:0007669"/>
    <property type="project" value="UniProtKB-KW"/>
</dbReference>
<dbReference type="Proteomes" id="UP000588068">
    <property type="component" value="Unassembled WGS sequence"/>
</dbReference>
<organism evidence="14 15">
    <name type="scientific">Povalibacter uvarum</name>
    <dbReference type="NCBI Taxonomy" id="732238"/>
    <lineage>
        <taxon>Bacteria</taxon>
        <taxon>Pseudomonadati</taxon>
        <taxon>Pseudomonadota</taxon>
        <taxon>Gammaproteobacteria</taxon>
        <taxon>Steroidobacterales</taxon>
        <taxon>Steroidobacteraceae</taxon>
        <taxon>Povalibacter</taxon>
    </lineage>
</organism>
<keyword evidence="7 11" id="KW-0418">Kinase</keyword>
<keyword evidence="6 11" id="KW-0547">Nucleotide-binding</keyword>
<proteinExistence type="inferred from homology"/>
<evidence type="ECO:0000256" key="7">
    <source>
        <dbReference type="ARBA" id="ARBA00022777"/>
    </source>
</evidence>
<keyword evidence="1 11" id="KW-0329">Glyoxylate bypass</keyword>
<feature type="binding site" evidence="11">
    <location>
        <begin position="327"/>
        <end position="333"/>
    </location>
    <ligand>
        <name>ATP</name>
        <dbReference type="ChEBI" id="CHEBI:30616"/>
    </ligand>
</feature>
<evidence type="ECO:0000256" key="11">
    <source>
        <dbReference type="HAMAP-Rule" id="MF_00747"/>
    </source>
</evidence>
<dbReference type="InterPro" id="IPR010452">
    <property type="entry name" value="Isocitrate_DH_AceK"/>
</dbReference>
<dbReference type="InterPro" id="IPR046855">
    <property type="entry name" value="AceK_kinase"/>
</dbReference>
<evidence type="ECO:0000256" key="10">
    <source>
        <dbReference type="ARBA" id="ARBA00022912"/>
    </source>
</evidence>
<feature type="domain" description="Isocitrate dehydrogenase kinase/phosphatase (AceK) regulatory" evidence="13">
    <location>
        <begin position="18"/>
        <end position="320"/>
    </location>
</feature>
<keyword evidence="9 11" id="KW-0067">ATP-binding</keyword>
<dbReference type="AlphaFoldDB" id="A0A841HPP6"/>
<dbReference type="InterPro" id="IPR046854">
    <property type="entry name" value="AceK_regulatory"/>
</dbReference>
<comment type="similarity">
    <text evidence="11">Belongs to the AceK family.</text>
</comment>
<dbReference type="EC" id="2.7.11.5" evidence="11"/>
<dbReference type="GO" id="GO:0016208">
    <property type="term" value="F:AMP binding"/>
    <property type="evidence" value="ECO:0007669"/>
    <property type="project" value="TreeGrafter"/>
</dbReference>
<keyword evidence="10 11" id="KW-0904">Protein phosphatase</keyword>